<dbReference type="EMBL" id="PFFQ01000047">
    <property type="protein sequence ID" value="PIW15687.1"/>
    <property type="molecule type" value="Genomic_DNA"/>
</dbReference>
<dbReference type="Proteomes" id="UP000231019">
    <property type="component" value="Unassembled WGS sequence"/>
</dbReference>
<comment type="caution">
    <text evidence="1">The sequence shown here is derived from an EMBL/GenBank/DDBJ whole genome shotgun (WGS) entry which is preliminary data.</text>
</comment>
<name>A0A2M7G294_9BACT</name>
<protein>
    <submittedName>
        <fullName evidence="1">Uncharacterized protein</fullName>
    </submittedName>
</protein>
<evidence type="ECO:0000313" key="2">
    <source>
        <dbReference type="Proteomes" id="UP000231019"/>
    </source>
</evidence>
<accession>A0A2M7G294</accession>
<organism evidence="1 2">
    <name type="scientific">bacterium (Candidatus Blackallbacteria) CG17_big_fil_post_rev_8_21_14_2_50_48_46</name>
    <dbReference type="NCBI Taxonomy" id="2014261"/>
    <lineage>
        <taxon>Bacteria</taxon>
        <taxon>Candidatus Blackallbacteria</taxon>
    </lineage>
</organism>
<proteinExistence type="predicted"/>
<reference evidence="1 2" key="1">
    <citation type="submission" date="2017-09" db="EMBL/GenBank/DDBJ databases">
        <title>Depth-based differentiation of microbial function through sediment-hosted aquifers and enrichment of novel symbionts in the deep terrestrial subsurface.</title>
        <authorList>
            <person name="Probst A.J."/>
            <person name="Ladd B."/>
            <person name="Jarett J.K."/>
            <person name="Geller-Mcgrath D.E."/>
            <person name="Sieber C.M."/>
            <person name="Emerson J.B."/>
            <person name="Anantharaman K."/>
            <person name="Thomas B.C."/>
            <person name="Malmstrom R."/>
            <person name="Stieglmeier M."/>
            <person name="Klingl A."/>
            <person name="Woyke T."/>
            <person name="Ryan C.M."/>
            <person name="Banfield J.F."/>
        </authorList>
    </citation>
    <scope>NUCLEOTIDE SEQUENCE [LARGE SCALE GENOMIC DNA]</scope>
    <source>
        <strain evidence="1">CG17_big_fil_post_rev_8_21_14_2_50_48_46</strain>
    </source>
</reference>
<evidence type="ECO:0000313" key="1">
    <source>
        <dbReference type="EMBL" id="PIW15687.1"/>
    </source>
</evidence>
<sequence>MDALSFYASDRVKSLPAIGGVPLTQDRHAAQLSEFEQTLAFFLAPPPSRFPQADQPDNATLLTLNPHLNLKLIQSLHPETRLVKDQGHLRIEIPVTPQKSEQAQSTDQNLIQAVQLNSPLFSVPPQLAPQNPAPRETAFGRVVAPGSLQSLLAGQNTGAQESLLVSQSLSRLLQGQVPPAPLEAREKMHSPFNAYSHWQESA</sequence>
<dbReference type="AlphaFoldDB" id="A0A2M7G294"/>
<gene>
    <name evidence="1" type="ORF">COW36_16250</name>
</gene>